<dbReference type="NCBIfam" id="TIGR02937">
    <property type="entry name" value="sigma70-ECF"/>
    <property type="match status" value="1"/>
</dbReference>
<keyword evidence="5" id="KW-0804">Transcription</keyword>
<dbReference type="Gene3D" id="3.10.450.50">
    <property type="match status" value="1"/>
</dbReference>
<proteinExistence type="inferred from homology"/>
<dbReference type="EMBL" id="BSTI01000004">
    <property type="protein sequence ID" value="GLY65572.1"/>
    <property type="molecule type" value="Genomic_DNA"/>
</dbReference>
<evidence type="ECO:0000256" key="1">
    <source>
        <dbReference type="ARBA" id="ARBA00010641"/>
    </source>
</evidence>
<dbReference type="InterPro" id="IPR036388">
    <property type="entry name" value="WH-like_DNA-bd_sf"/>
</dbReference>
<dbReference type="GO" id="GO:0006352">
    <property type="term" value="P:DNA-templated transcription initiation"/>
    <property type="evidence" value="ECO:0007669"/>
    <property type="project" value="InterPro"/>
</dbReference>
<accession>A0A9W6VFJ8</accession>
<dbReference type="SUPFAM" id="SSF88659">
    <property type="entry name" value="Sigma3 and sigma4 domains of RNA polymerase sigma factors"/>
    <property type="match status" value="1"/>
</dbReference>
<evidence type="ECO:0000259" key="6">
    <source>
        <dbReference type="Pfam" id="PF04542"/>
    </source>
</evidence>
<organism evidence="8 9">
    <name type="scientific">Amycolatopsis taiwanensis</name>
    <dbReference type="NCBI Taxonomy" id="342230"/>
    <lineage>
        <taxon>Bacteria</taxon>
        <taxon>Bacillati</taxon>
        <taxon>Actinomycetota</taxon>
        <taxon>Actinomycetes</taxon>
        <taxon>Pseudonocardiales</taxon>
        <taxon>Pseudonocardiaceae</taxon>
        <taxon>Amycolatopsis</taxon>
    </lineage>
</organism>
<dbReference type="Pfam" id="PF08281">
    <property type="entry name" value="Sigma70_r4_2"/>
    <property type="match status" value="1"/>
</dbReference>
<keyword evidence="4" id="KW-0731">Sigma factor</keyword>
<dbReference type="InterPro" id="IPR052704">
    <property type="entry name" value="ECF_Sigma-70_Domain"/>
</dbReference>
<evidence type="ECO:0000256" key="2">
    <source>
        <dbReference type="ARBA" id="ARBA00011344"/>
    </source>
</evidence>
<sequence>MDEREFLAERFEEHRTHLRAVAYRMLGSLSEAEDAVQEAWLRLSRNGVGEVENLGGWLTTVVGRVCLNMLRSRVRRREEPLNPYVPDPVVDFAERTSPEHEALLADSVGLALLVVLETLAPAERLAFVLHDMFSVPFDEIAPVIGRTPAATRQLASRARRRVQGAPAPDTDLTRQREVVDAFITASRGGDLEALVELLDPDVVLRGDGGATGPSTFLRGAQAVAQGASAFGRLVAHTHPAIVNGVAGAVAMLDGRPLSVAAFTVARGKIVALDILADPERLARLGLR</sequence>
<dbReference type="Pfam" id="PF04542">
    <property type="entry name" value="Sigma70_r2"/>
    <property type="match status" value="1"/>
</dbReference>
<dbReference type="GO" id="GO:0016987">
    <property type="term" value="F:sigma factor activity"/>
    <property type="evidence" value="ECO:0007669"/>
    <property type="project" value="UniProtKB-KW"/>
</dbReference>
<feature type="domain" description="RNA polymerase sigma-70 region 2" evidence="6">
    <location>
        <begin position="11"/>
        <end position="75"/>
    </location>
</feature>
<dbReference type="Gene3D" id="1.10.10.10">
    <property type="entry name" value="Winged helix-like DNA-binding domain superfamily/Winged helix DNA-binding domain"/>
    <property type="match status" value="1"/>
</dbReference>
<evidence type="ECO:0000256" key="5">
    <source>
        <dbReference type="ARBA" id="ARBA00023163"/>
    </source>
</evidence>
<keyword evidence="9" id="KW-1185">Reference proteome</keyword>
<dbReference type="InterPro" id="IPR007627">
    <property type="entry name" value="RNA_pol_sigma70_r2"/>
</dbReference>
<dbReference type="PANTHER" id="PTHR30173">
    <property type="entry name" value="SIGMA 19 FACTOR"/>
    <property type="match status" value="1"/>
</dbReference>
<reference evidence="8" key="1">
    <citation type="submission" date="2023-03" db="EMBL/GenBank/DDBJ databases">
        <title>Amycolatopsis taiwanensis NBRC 103393.</title>
        <authorList>
            <person name="Ichikawa N."/>
            <person name="Sato H."/>
            <person name="Tonouchi N."/>
        </authorList>
    </citation>
    <scope>NUCLEOTIDE SEQUENCE</scope>
    <source>
        <strain evidence="8">NBRC 103393</strain>
    </source>
</reference>
<keyword evidence="8" id="KW-0240">DNA-directed RNA polymerase</keyword>
<dbReference type="InterPro" id="IPR032710">
    <property type="entry name" value="NTF2-like_dom_sf"/>
</dbReference>
<dbReference type="SUPFAM" id="SSF54427">
    <property type="entry name" value="NTF2-like"/>
    <property type="match status" value="1"/>
</dbReference>
<dbReference type="Gene3D" id="1.10.1740.10">
    <property type="match status" value="1"/>
</dbReference>
<name>A0A9W6VFJ8_9PSEU</name>
<dbReference type="InterPro" id="IPR014284">
    <property type="entry name" value="RNA_pol_sigma-70_dom"/>
</dbReference>
<feature type="domain" description="RNA polymerase sigma factor 70 region 4 type 2" evidence="7">
    <location>
        <begin position="111"/>
        <end position="161"/>
    </location>
</feature>
<evidence type="ECO:0000313" key="9">
    <source>
        <dbReference type="Proteomes" id="UP001165136"/>
    </source>
</evidence>
<keyword evidence="3" id="KW-0805">Transcription regulation</keyword>
<evidence type="ECO:0000256" key="4">
    <source>
        <dbReference type="ARBA" id="ARBA00023082"/>
    </source>
</evidence>
<protein>
    <submittedName>
        <fullName evidence="8">DNA-directed RNA polymerase sigma-70 factor</fullName>
    </submittedName>
</protein>
<evidence type="ECO:0000256" key="3">
    <source>
        <dbReference type="ARBA" id="ARBA00023015"/>
    </source>
</evidence>
<dbReference type="RefSeq" id="WP_027940841.1">
    <property type="nucleotide sequence ID" value="NZ_BSTI01000004.1"/>
</dbReference>
<dbReference type="Proteomes" id="UP001165136">
    <property type="component" value="Unassembled WGS sequence"/>
</dbReference>
<dbReference type="InterPro" id="IPR013249">
    <property type="entry name" value="RNA_pol_sigma70_r4_t2"/>
</dbReference>
<dbReference type="AlphaFoldDB" id="A0A9W6VFJ8"/>
<comment type="subunit">
    <text evidence="2">Interacts transiently with the RNA polymerase catalytic core formed by RpoA, RpoB, RpoC and RpoZ (2 alpha, 1 beta, 1 beta' and 1 omega subunit) to form the RNA polymerase holoenzyme that can initiate transcription.</text>
</comment>
<dbReference type="InterPro" id="IPR013324">
    <property type="entry name" value="RNA_pol_sigma_r3/r4-like"/>
</dbReference>
<dbReference type="InterPro" id="IPR013325">
    <property type="entry name" value="RNA_pol_sigma_r2"/>
</dbReference>
<dbReference type="PANTHER" id="PTHR30173:SF43">
    <property type="entry name" value="ECF RNA POLYMERASE SIGMA FACTOR SIGI-RELATED"/>
    <property type="match status" value="1"/>
</dbReference>
<dbReference type="GO" id="GO:0000428">
    <property type="term" value="C:DNA-directed RNA polymerase complex"/>
    <property type="evidence" value="ECO:0007669"/>
    <property type="project" value="UniProtKB-KW"/>
</dbReference>
<comment type="caution">
    <text evidence="8">The sequence shown here is derived from an EMBL/GenBank/DDBJ whole genome shotgun (WGS) entry which is preliminary data.</text>
</comment>
<evidence type="ECO:0000259" key="7">
    <source>
        <dbReference type="Pfam" id="PF08281"/>
    </source>
</evidence>
<gene>
    <name evidence="8" type="primary">rpoE</name>
    <name evidence="8" type="ORF">Atai01_21910</name>
</gene>
<comment type="similarity">
    <text evidence="1">Belongs to the sigma-70 factor family. ECF subfamily.</text>
</comment>
<dbReference type="SUPFAM" id="SSF88946">
    <property type="entry name" value="Sigma2 domain of RNA polymerase sigma factors"/>
    <property type="match status" value="1"/>
</dbReference>
<evidence type="ECO:0000313" key="8">
    <source>
        <dbReference type="EMBL" id="GLY65572.1"/>
    </source>
</evidence>
<dbReference type="GO" id="GO:0003677">
    <property type="term" value="F:DNA binding"/>
    <property type="evidence" value="ECO:0007669"/>
    <property type="project" value="InterPro"/>
</dbReference>